<dbReference type="EnsemblMetazoa" id="CJA40468.1">
    <property type="protein sequence ID" value="CJA40468.1"/>
    <property type="gene ID" value="WBGene00216316"/>
</dbReference>
<dbReference type="AlphaFoldDB" id="A0A8R1IWQ7"/>
<dbReference type="PANTHER" id="PTHR21716">
    <property type="entry name" value="TRANSMEMBRANE PROTEIN"/>
    <property type="match status" value="1"/>
</dbReference>
<evidence type="ECO:0000313" key="8">
    <source>
        <dbReference type="EnsemblMetazoa" id="CJA40468.1"/>
    </source>
</evidence>
<feature type="transmembrane region" description="Helical" evidence="7">
    <location>
        <begin position="196"/>
        <end position="215"/>
    </location>
</feature>
<evidence type="ECO:0000256" key="2">
    <source>
        <dbReference type="ARBA" id="ARBA00009773"/>
    </source>
</evidence>
<evidence type="ECO:0000256" key="1">
    <source>
        <dbReference type="ARBA" id="ARBA00004141"/>
    </source>
</evidence>
<evidence type="ECO:0000256" key="5">
    <source>
        <dbReference type="ARBA" id="ARBA00023136"/>
    </source>
</evidence>
<dbReference type="Proteomes" id="UP000005237">
    <property type="component" value="Unassembled WGS sequence"/>
</dbReference>
<organism evidence="8 9">
    <name type="scientific">Caenorhabditis japonica</name>
    <dbReference type="NCBI Taxonomy" id="281687"/>
    <lineage>
        <taxon>Eukaryota</taxon>
        <taxon>Metazoa</taxon>
        <taxon>Ecdysozoa</taxon>
        <taxon>Nematoda</taxon>
        <taxon>Chromadorea</taxon>
        <taxon>Rhabditida</taxon>
        <taxon>Rhabditina</taxon>
        <taxon>Rhabditomorpha</taxon>
        <taxon>Rhabditoidea</taxon>
        <taxon>Rhabditidae</taxon>
        <taxon>Peloderinae</taxon>
        <taxon>Caenorhabditis</taxon>
    </lineage>
</organism>
<feature type="transmembrane region" description="Helical" evidence="7">
    <location>
        <begin position="27"/>
        <end position="47"/>
    </location>
</feature>
<feature type="transmembrane region" description="Helical" evidence="7">
    <location>
        <begin position="221"/>
        <end position="240"/>
    </location>
</feature>
<keyword evidence="5 7" id="KW-0472">Membrane</keyword>
<comment type="similarity">
    <text evidence="2">Belongs to the autoinducer-2 exporter (AI-2E) (TC 2.A.86) family.</text>
</comment>
<evidence type="ECO:0000256" key="6">
    <source>
        <dbReference type="SAM" id="MobiDB-lite"/>
    </source>
</evidence>
<evidence type="ECO:0000256" key="7">
    <source>
        <dbReference type="SAM" id="Phobius"/>
    </source>
</evidence>
<evidence type="ECO:0000313" key="9">
    <source>
        <dbReference type="Proteomes" id="UP000005237"/>
    </source>
</evidence>
<keyword evidence="9" id="KW-1185">Reference proteome</keyword>
<reference evidence="9" key="1">
    <citation type="submission" date="2010-08" db="EMBL/GenBank/DDBJ databases">
        <authorList>
            <consortium name="Caenorhabditis japonica Sequencing Consortium"/>
            <person name="Wilson R.K."/>
        </authorList>
    </citation>
    <scope>NUCLEOTIDE SEQUENCE [LARGE SCALE GENOMIC DNA]</scope>
    <source>
        <strain evidence="9">DF5081</strain>
    </source>
</reference>
<sequence length="298" mass="33814">MATEGGTAAIQRYFSGGDNEQRTALQFAFYNVLLFVLLGVALCGVFALYNMMYMFLSSMLWAFLVGTVLFPFKKKVTDTVQSWLRGLQKSNQTLAKAVVTLPFTIFKNISESIYNTFFSTKGAIIIAAYIALKILSYERTFMYIISWMGRIYGYLDSFIVFFARPWVLPLIIVYFCCYAAWIYVQEPKQINKKLARTFSLPIWIYVISYASLYFGPLRACIFGLSAAVLALLSAGIIGSSHRHSEVKNEKNSTDNDENSSENSEELAPKTEEVLVTAKQKCISLYLIRCNFRIFSGRL</sequence>
<protein>
    <recommendedName>
        <fullName evidence="10">Transmembrane protein 245</fullName>
    </recommendedName>
</protein>
<feature type="region of interest" description="Disordered" evidence="6">
    <location>
        <begin position="245"/>
        <end position="267"/>
    </location>
</feature>
<feature type="compositionally biased region" description="Acidic residues" evidence="6">
    <location>
        <begin position="254"/>
        <end position="264"/>
    </location>
</feature>
<name>A0A8R1IWQ7_CAEJA</name>
<reference evidence="8" key="2">
    <citation type="submission" date="2022-06" db="UniProtKB">
        <authorList>
            <consortium name="EnsemblMetazoa"/>
        </authorList>
    </citation>
    <scope>IDENTIFICATION</scope>
    <source>
        <strain evidence="8">DF5081</strain>
    </source>
</reference>
<dbReference type="InterPro" id="IPR002549">
    <property type="entry name" value="AI-2E-like"/>
</dbReference>
<feature type="transmembrane region" description="Helical" evidence="7">
    <location>
        <begin position="53"/>
        <end position="72"/>
    </location>
</feature>
<comment type="subcellular location">
    <subcellularLocation>
        <location evidence="1">Membrane</location>
        <topology evidence="1">Multi-pass membrane protein</topology>
    </subcellularLocation>
</comment>
<accession>A0A8R1IWQ7</accession>
<proteinExistence type="inferred from homology"/>
<evidence type="ECO:0000256" key="4">
    <source>
        <dbReference type="ARBA" id="ARBA00022989"/>
    </source>
</evidence>
<dbReference type="GO" id="GO:0016020">
    <property type="term" value="C:membrane"/>
    <property type="evidence" value="ECO:0007669"/>
    <property type="project" value="UniProtKB-SubCell"/>
</dbReference>
<evidence type="ECO:0008006" key="10">
    <source>
        <dbReference type="Google" id="ProtNLM"/>
    </source>
</evidence>
<keyword evidence="4 7" id="KW-1133">Transmembrane helix</keyword>
<dbReference type="PANTHER" id="PTHR21716:SF4">
    <property type="entry name" value="TRANSMEMBRANE PROTEIN 245"/>
    <property type="match status" value="1"/>
</dbReference>
<feature type="transmembrane region" description="Helical" evidence="7">
    <location>
        <begin position="166"/>
        <end position="184"/>
    </location>
</feature>
<evidence type="ECO:0000256" key="3">
    <source>
        <dbReference type="ARBA" id="ARBA00022692"/>
    </source>
</evidence>
<keyword evidence="3 7" id="KW-0812">Transmembrane</keyword>